<evidence type="ECO:0000256" key="2">
    <source>
        <dbReference type="ARBA" id="ARBA00023125"/>
    </source>
</evidence>
<name>A0A7G9RDU1_9ACTN</name>
<protein>
    <submittedName>
        <fullName evidence="5">GntR family transcriptional regulator</fullName>
    </submittedName>
</protein>
<keyword evidence="1" id="KW-0805">Transcription regulation</keyword>
<dbReference type="GO" id="GO:0003677">
    <property type="term" value="F:DNA binding"/>
    <property type="evidence" value="ECO:0007669"/>
    <property type="project" value="UniProtKB-KW"/>
</dbReference>
<dbReference type="EMBL" id="CP060713">
    <property type="protein sequence ID" value="QNN53766.1"/>
    <property type="molecule type" value="Genomic_DNA"/>
</dbReference>
<dbReference type="RefSeq" id="WP_187579610.1">
    <property type="nucleotide sequence ID" value="NZ_CP060713.1"/>
</dbReference>
<dbReference type="InterPro" id="IPR036390">
    <property type="entry name" value="WH_DNA-bd_sf"/>
</dbReference>
<dbReference type="SMART" id="SM00866">
    <property type="entry name" value="UTRA"/>
    <property type="match status" value="1"/>
</dbReference>
<dbReference type="PANTHER" id="PTHR44846:SF17">
    <property type="entry name" value="GNTR-FAMILY TRANSCRIPTIONAL REGULATOR"/>
    <property type="match status" value="1"/>
</dbReference>
<keyword evidence="2" id="KW-0238">DNA-binding</keyword>
<dbReference type="GO" id="GO:0045892">
    <property type="term" value="P:negative regulation of DNA-templated transcription"/>
    <property type="evidence" value="ECO:0007669"/>
    <property type="project" value="TreeGrafter"/>
</dbReference>
<gene>
    <name evidence="5" type="ORF">H9L09_04980</name>
</gene>
<evidence type="ECO:0000256" key="1">
    <source>
        <dbReference type="ARBA" id="ARBA00023015"/>
    </source>
</evidence>
<sequence length="246" mass="27126">MSSFPDVVVNRSSPVPLYHQVAEQLERAIRDGELLPGDRIANEVVLADRLGLSRPTLRQAIQSLVDQGLVVRKRGVGTLVVHAPIRRTVELTSLNDDLLRAGRQPSTVVLDLQLQPAPDAISEHLKIVAGTPVWRLDRLRRVAGRPLAVMRNYVPGQVADLGAVDLSATGLYEHFRSAGIHLRVAHQTISARKADAEEARLLEGTAGDPLLTMQRTSFDDQGRAVEFGTHLYRPDLYAFETTLVDR</sequence>
<proteinExistence type="predicted"/>
<reference evidence="5 6" key="1">
    <citation type="submission" date="2020-08" db="EMBL/GenBank/DDBJ databases">
        <title>Genome sequence of Nocardioides mesophilus KACC 16243T.</title>
        <authorList>
            <person name="Hyun D.-W."/>
            <person name="Bae J.-W."/>
        </authorList>
    </citation>
    <scope>NUCLEOTIDE SEQUENCE [LARGE SCALE GENOMIC DNA]</scope>
    <source>
        <strain evidence="5 6">KACC 16243</strain>
    </source>
</reference>
<dbReference type="InterPro" id="IPR011663">
    <property type="entry name" value="UTRA"/>
</dbReference>
<organism evidence="5 6">
    <name type="scientific">Nocardioides mesophilus</name>
    <dbReference type="NCBI Taxonomy" id="433659"/>
    <lineage>
        <taxon>Bacteria</taxon>
        <taxon>Bacillati</taxon>
        <taxon>Actinomycetota</taxon>
        <taxon>Actinomycetes</taxon>
        <taxon>Propionibacteriales</taxon>
        <taxon>Nocardioidaceae</taxon>
        <taxon>Nocardioides</taxon>
    </lineage>
</organism>
<dbReference type="PROSITE" id="PS50949">
    <property type="entry name" value="HTH_GNTR"/>
    <property type="match status" value="1"/>
</dbReference>
<dbReference type="AlphaFoldDB" id="A0A7G9RDU1"/>
<dbReference type="InterPro" id="IPR000524">
    <property type="entry name" value="Tscrpt_reg_HTH_GntR"/>
</dbReference>
<dbReference type="PANTHER" id="PTHR44846">
    <property type="entry name" value="MANNOSYL-D-GLYCERATE TRANSPORT/METABOLISM SYSTEM REPRESSOR MNGR-RELATED"/>
    <property type="match status" value="1"/>
</dbReference>
<dbReference type="Pfam" id="PF00392">
    <property type="entry name" value="GntR"/>
    <property type="match status" value="1"/>
</dbReference>
<dbReference type="Proteomes" id="UP000515947">
    <property type="component" value="Chromosome"/>
</dbReference>
<dbReference type="PRINTS" id="PR00035">
    <property type="entry name" value="HTHGNTR"/>
</dbReference>
<dbReference type="Pfam" id="PF07702">
    <property type="entry name" value="UTRA"/>
    <property type="match status" value="1"/>
</dbReference>
<evidence type="ECO:0000313" key="5">
    <source>
        <dbReference type="EMBL" id="QNN53766.1"/>
    </source>
</evidence>
<dbReference type="GO" id="GO:0003700">
    <property type="term" value="F:DNA-binding transcription factor activity"/>
    <property type="evidence" value="ECO:0007669"/>
    <property type="project" value="InterPro"/>
</dbReference>
<evidence type="ECO:0000259" key="4">
    <source>
        <dbReference type="PROSITE" id="PS50949"/>
    </source>
</evidence>
<dbReference type="SUPFAM" id="SSF46785">
    <property type="entry name" value="Winged helix' DNA-binding domain"/>
    <property type="match status" value="1"/>
</dbReference>
<evidence type="ECO:0000313" key="6">
    <source>
        <dbReference type="Proteomes" id="UP000515947"/>
    </source>
</evidence>
<keyword evidence="3" id="KW-0804">Transcription</keyword>
<dbReference type="SUPFAM" id="SSF64288">
    <property type="entry name" value="Chorismate lyase-like"/>
    <property type="match status" value="1"/>
</dbReference>
<feature type="domain" description="HTH gntR-type" evidence="4">
    <location>
        <begin position="15"/>
        <end position="83"/>
    </location>
</feature>
<dbReference type="SMART" id="SM00345">
    <property type="entry name" value="HTH_GNTR"/>
    <property type="match status" value="1"/>
</dbReference>
<evidence type="ECO:0000256" key="3">
    <source>
        <dbReference type="ARBA" id="ARBA00023163"/>
    </source>
</evidence>
<accession>A0A7G9RDU1</accession>
<dbReference type="InterPro" id="IPR036388">
    <property type="entry name" value="WH-like_DNA-bd_sf"/>
</dbReference>
<dbReference type="InterPro" id="IPR050679">
    <property type="entry name" value="Bact_HTH_transcr_reg"/>
</dbReference>
<dbReference type="KEGG" id="nmes:H9L09_04980"/>
<dbReference type="Gene3D" id="1.10.10.10">
    <property type="entry name" value="Winged helix-like DNA-binding domain superfamily/Winged helix DNA-binding domain"/>
    <property type="match status" value="1"/>
</dbReference>
<keyword evidence="6" id="KW-1185">Reference proteome</keyword>
<dbReference type="CDD" id="cd07377">
    <property type="entry name" value="WHTH_GntR"/>
    <property type="match status" value="1"/>
</dbReference>
<dbReference type="InterPro" id="IPR028978">
    <property type="entry name" value="Chorismate_lyase_/UTRA_dom_sf"/>
</dbReference>
<dbReference type="Gene3D" id="3.40.1410.10">
    <property type="entry name" value="Chorismate lyase-like"/>
    <property type="match status" value="1"/>
</dbReference>